<keyword evidence="4" id="KW-1185">Reference proteome</keyword>
<feature type="signal peptide" evidence="2">
    <location>
        <begin position="1"/>
        <end position="19"/>
    </location>
</feature>
<comment type="caution">
    <text evidence="3">The sequence shown here is derived from an EMBL/GenBank/DDBJ whole genome shotgun (WGS) entry which is preliminary data.</text>
</comment>
<keyword evidence="1" id="KW-0472">Membrane</keyword>
<dbReference type="AlphaFoldDB" id="A0P746"/>
<reference evidence="3 4" key="1">
    <citation type="submission" date="2006-11" db="EMBL/GenBank/DDBJ databases">
        <authorList>
            <person name="Giovannoni S."/>
            <person name="Vergin K."/>
            <person name="Ferriera S."/>
            <person name="Johnson J."/>
            <person name="Kravitz S."/>
            <person name="Beeson K."/>
            <person name="Sutton G."/>
            <person name="Rogers Y.-H."/>
            <person name="Friedman R."/>
            <person name="Frazier M."/>
            <person name="Venter J.C."/>
        </authorList>
    </citation>
    <scope>NUCLEOTIDE SEQUENCE [LARGE SCALE GENOMIC DNA]</scope>
    <source>
        <strain evidence="3 4">HTCC2181</strain>
    </source>
</reference>
<evidence type="ECO:0000313" key="4">
    <source>
        <dbReference type="Proteomes" id="UP000054262"/>
    </source>
</evidence>
<gene>
    <name evidence="3" type="ORF">MB2181_04745</name>
</gene>
<sequence>MIRILIFFFTAAISTFAFAAEYNFESNISNFKHGFQLGDLILVEDKITTKEPFSDAPKLLVKKNVGIRLVRQESHNVSKGGEHTFFNIITYQIFHRSEGKKYALPTHHYKIGDDELEISTKSYWFSRIASSDLNEILLNSLGQIKPNPLNHSRQPLFALLALSFSVLLILLYKKMDLTFVTRMNGPFTKANKKIKPLHRLGNEESYDESVLVLMDGCNKAFGQNMNGDSIDKLISNKSKYFSFKHEIKAFVDITNDEVYSSESFYSKSRFDKILYLSNELKIIERKL</sequence>
<keyword evidence="1" id="KW-0812">Transmembrane</keyword>
<protein>
    <recommendedName>
        <fullName evidence="5">MxaA protein</fullName>
    </recommendedName>
</protein>
<feature type="chain" id="PRO_5002628512" description="MxaA protein" evidence="2">
    <location>
        <begin position="20"/>
        <end position="287"/>
    </location>
</feature>
<feature type="transmembrane region" description="Helical" evidence="1">
    <location>
        <begin position="155"/>
        <end position="172"/>
    </location>
</feature>
<keyword evidence="2" id="KW-0732">Signal</keyword>
<organism evidence="3 4">
    <name type="scientific">Methylophilales bacterium HTCC2181</name>
    <dbReference type="NCBI Taxonomy" id="383631"/>
    <lineage>
        <taxon>Bacteria</taxon>
        <taxon>Pseudomonadati</taxon>
        <taxon>Pseudomonadota</taxon>
        <taxon>Betaproteobacteria</taxon>
        <taxon>Nitrosomonadales</taxon>
        <taxon>OM43 clade</taxon>
    </lineage>
</organism>
<evidence type="ECO:0000313" key="3">
    <source>
        <dbReference type="EMBL" id="EAV47356.1"/>
    </source>
</evidence>
<accession>A0P746</accession>
<keyword evidence="1" id="KW-1133">Transmembrane helix</keyword>
<name>A0P746_9PROT</name>
<dbReference type="EMBL" id="AAUX01000001">
    <property type="protein sequence ID" value="EAV47356.1"/>
    <property type="molecule type" value="Genomic_DNA"/>
</dbReference>
<proteinExistence type="predicted"/>
<evidence type="ECO:0000256" key="2">
    <source>
        <dbReference type="SAM" id="SignalP"/>
    </source>
</evidence>
<evidence type="ECO:0000256" key="1">
    <source>
        <dbReference type="SAM" id="Phobius"/>
    </source>
</evidence>
<evidence type="ECO:0008006" key="5">
    <source>
        <dbReference type="Google" id="ProtNLM"/>
    </source>
</evidence>
<dbReference type="Proteomes" id="UP000054262">
    <property type="component" value="Unassembled WGS sequence"/>
</dbReference>